<organism evidence="1 2">
    <name type="scientific">Penicillium thymicola</name>
    <dbReference type="NCBI Taxonomy" id="293382"/>
    <lineage>
        <taxon>Eukaryota</taxon>
        <taxon>Fungi</taxon>
        <taxon>Dikarya</taxon>
        <taxon>Ascomycota</taxon>
        <taxon>Pezizomycotina</taxon>
        <taxon>Eurotiomycetes</taxon>
        <taxon>Eurotiomycetidae</taxon>
        <taxon>Eurotiales</taxon>
        <taxon>Aspergillaceae</taxon>
        <taxon>Penicillium</taxon>
    </lineage>
</organism>
<comment type="caution">
    <text evidence="1">The sequence shown here is derived from an EMBL/GenBank/DDBJ whole genome shotgun (WGS) entry which is preliminary data.</text>
</comment>
<accession>A0AAI9TBB6</accession>
<reference evidence="1" key="2">
    <citation type="journal article" date="2016" name="Fungal Biol.">
        <title>Ochratoxin A production by Penicillium thymicola.</title>
        <authorList>
            <person name="Nguyen H.D.T."/>
            <person name="McMullin D.R."/>
            <person name="Ponomareva E."/>
            <person name="Riley R."/>
            <person name="Pomraning K.R."/>
            <person name="Baker S.E."/>
            <person name="Seifert K.A."/>
        </authorList>
    </citation>
    <scope>NUCLEOTIDE SEQUENCE</scope>
    <source>
        <strain evidence="1">DAOM 180753</strain>
    </source>
</reference>
<evidence type="ECO:0000313" key="1">
    <source>
        <dbReference type="EMBL" id="KAJ9484162.1"/>
    </source>
</evidence>
<protein>
    <submittedName>
        <fullName evidence="1">Uncharacterized protein</fullName>
    </submittedName>
</protein>
<gene>
    <name evidence="1" type="ORF">VN97_g9219</name>
</gene>
<evidence type="ECO:0000313" key="2">
    <source>
        <dbReference type="Proteomes" id="UP001227192"/>
    </source>
</evidence>
<keyword evidence="2" id="KW-1185">Reference proteome</keyword>
<dbReference type="AlphaFoldDB" id="A0AAI9TBB6"/>
<dbReference type="EMBL" id="LACB01000364">
    <property type="protein sequence ID" value="KAJ9484162.1"/>
    <property type="molecule type" value="Genomic_DNA"/>
</dbReference>
<reference evidence="1" key="1">
    <citation type="submission" date="2015-06" db="EMBL/GenBank/DDBJ databases">
        <authorList>
            <person name="Nguyen H."/>
        </authorList>
    </citation>
    <scope>NUCLEOTIDE SEQUENCE</scope>
    <source>
        <strain evidence="1">DAOM 180753</strain>
    </source>
</reference>
<dbReference type="Proteomes" id="UP001227192">
    <property type="component" value="Unassembled WGS sequence"/>
</dbReference>
<proteinExistence type="predicted"/>
<sequence>AGRGIGFNDKGYILDSLGESRKSSL</sequence>
<name>A0AAI9TBB6_PENTH</name>
<feature type="non-terminal residue" evidence="1">
    <location>
        <position position="1"/>
    </location>
</feature>